<dbReference type="Pfam" id="PF01565">
    <property type="entry name" value="FAD_binding_4"/>
    <property type="match status" value="1"/>
</dbReference>
<dbReference type="InterPro" id="IPR016164">
    <property type="entry name" value="FAD-linked_Oxase-like_C"/>
</dbReference>
<dbReference type="Gene3D" id="3.30.465.10">
    <property type="match status" value="1"/>
</dbReference>
<evidence type="ECO:0000256" key="2">
    <source>
        <dbReference type="ARBA" id="ARBA00022827"/>
    </source>
</evidence>
<dbReference type="InterPro" id="IPR051914">
    <property type="entry name" value="FAD-linked_OxidoTrans_Type4"/>
</dbReference>
<name>A0A382RE80_9ZZZZ</name>
<dbReference type="InterPro" id="IPR016169">
    <property type="entry name" value="FAD-bd_PCMH_sub2"/>
</dbReference>
<dbReference type="AlphaFoldDB" id="A0A382RE80"/>
<dbReference type="SUPFAM" id="SSF56176">
    <property type="entry name" value="FAD-binding/transporter-associated domain-like"/>
    <property type="match status" value="1"/>
</dbReference>
<accession>A0A382RE80</accession>
<dbReference type="SUPFAM" id="SSF55103">
    <property type="entry name" value="FAD-linked oxidases, C-terminal domain"/>
    <property type="match status" value="1"/>
</dbReference>
<dbReference type="GO" id="GO:0003824">
    <property type="term" value="F:catalytic activity"/>
    <property type="evidence" value="ECO:0007669"/>
    <property type="project" value="InterPro"/>
</dbReference>
<dbReference type="PROSITE" id="PS51387">
    <property type="entry name" value="FAD_PCMH"/>
    <property type="match status" value="1"/>
</dbReference>
<dbReference type="InterPro" id="IPR036318">
    <property type="entry name" value="FAD-bd_PCMH-like_sf"/>
</dbReference>
<keyword evidence="1" id="KW-0285">Flavoprotein</keyword>
<evidence type="ECO:0000259" key="3">
    <source>
        <dbReference type="PROSITE" id="PS51387"/>
    </source>
</evidence>
<dbReference type="EMBL" id="UINC01120659">
    <property type="protein sequence ID" value="SVC95278.1"/>
    <property type="molecule type" value="Genomic_DNA"/>
</dbReference>
<evidence type="ECO:0000313" key="4">
    <source>
        <dbReference type="EMBL" id="SVC95278.1"/>
    </source>
</evidence>
<feature type="non-terminal residue" evidence="4">
    <location>
        <position position="1"/>
    </location>
</feature>
<sequence>SGAGTGMTASRIPESGCIISLERFDDISDPESGFVDVGPAVSLTNLYERLDATKFFYPPNPTESQASIGGTVATNASGARSYKFGVTRDYVLEADITFVDGDSITLKRGLTINDPLKIGGGREICFPNIKYESPRCKNAAGYHVKPGMDWLDLFIGSDGTLGIFTRIRLKLKRNPSSFVSGIIFFKKEEECWNLVSLIKKKDFAHINPCSLEYFDKYSLIRLRKIFENIPYQAQSALFFENDVDDQIDYNPTLEAWLDLLSNSNAIEDSWISQSPNDVKRFCDFRYSIPVLLNEENSRLQRTKIGTDMAVSDQRFMDMMNYY</sequence>
<feature type="non-terminal residue" evidence="4">
    <location>
        <position position="322"/>
    </location>
</feature>
<evidence type="ECO:0000256" key="1">
    <source>
        <dbReference type="ARBA" id="ARBA00022630"/>
    </source>
</evidence>
<organism evidence="4">
    <name type="scientific">marine metagenome</name>
    <dbReference type="NCBI Taxonomy" id="408172"/>
    <lineage>
        <taxon>unclassified sequences</taxon>
        <taxon>metagenomes</taxon>
        <taxon>ecological metagenomes</taxon>
    </lineage>
</organism>
<dbReference type="InterPro" id="IPR016166">
    <property type="entry name" value="FAD-bd_PCMH"/>
</dbReference>
<dbReference type="InterPro" id="IPR006094">
    <property type="entry name" value="Oxid_FAD_bind_N"/>
</dbReference>
<dbReference type="PANTHER" id="PTHR42934:SF2">
    <property type="entry name" value="GLYCOLATE OXIDASE SUBUNIT GLCD"/>
    <property type="match status" value="1"/>
</dbReference>
<feature type="domain" description="FAD-binding PCMH-type" evidence="3">
    <location>
        <begin position="1"/>
        <end position="174"/>
    </location>
</feature>
<dbReference type="GO" id="GO:0071949">
    <property type="term" value="F:FAD binding"/>
    <property type="evidence" value="ECO:0007669"/>
    <property type="project" value="InterPro"/>
</dbReference>
<protein>
    <recommendedName>
        <fullName evidence="3">FAD-binding PCMH-type domain-containing protein</fullName>
    </recommendedName>
</protein>
<reference evidence="4" key="1">
    <citation type="submission" date="2018-05" db="EMBL/GenBank/DDBJ databases">
        <authorList>
            <person name="Lanie J.A."/>
            <person name="Ng W.-L."/>
            <person name="Kazmierczak K.M."/>
            <person name="Andrzejewski T.M."/>
            <person name="Davidsen T.M."/>
            <person name="Wayne K.J."/>
            <person name="Tettelin H."/>
            <person name="Glass J.I."/>
            <person name="Rusch D."/>
            <person name="Podicherti R."/>
            <person name="Tsui H.-C.T."/>
            <person name="Winkler M.E."/>
        </authorList>
    </citation>
    <scope>NUCLEOTIDE SEQUENCE</scope>
</reference>
<dbReference type="PANTHER" id="PTHR42934">
    <property type="entry name" value="GLYCOLATE OXIDASE SUBUNIT GLCD"/>
    <property type="match status" value="1"/>
</dbReference>
<gene>
    <name evidence="4" type="ORF">METZ01_LOCUS348132</name>
</gene>
<proteinExistence type="predicted"/>
<keyword evidence="2" id="KW-0274">FAD</keyword>